<reference evidence="1" key="2">
    <citation type="submission" date="2022-08" db="EMBL/GenBank/DDBJ databases">
        <authorList>
            <person name="Dong C."/>
        </authorList>
    </citation>
    <scope>NUCLEOTIDE SEQUENCE</scope>
    <source>
        <strain evidence="1">59MF3M-4</strain>
    </source>
</reference>
<protein>
    <submittedName>
        <fullName evidence="1">Uncharacterized protein</fullName>
    </submittedName>
</protein>
<sequence length="172" mass="20167">MGAYLVQIHCQQWEKSQRGEPYASLRHGHPDRTAIRPIQQLPHIPLGNGQQLRLDIHGDDRPSALYPDGRFRLKKVGGLGWQLDRVLFYQQQDGAVCLRHSSGEFDQWQLHDGWLQYRYQQRYRVEESDALYWLYEQVVINLAYFPDSHGQQHIFIENTPGRVIEDNDPGCQ</sequence>
<dbReference type="EMBL" id="JAOANI010000019">
    <property type="protein sequence ID" value="MCT7359572.1"/>
    <property type="molecule type" value="Genomic_DNA"/>
</dbReference>
<dbReference type="RefSeq" id="WP_260976438.1">
    <property type="nucleotide sequence ID" value="NZ_JAOANI010000019.1"/>
</dbReference>
<dbReference type="AlphaFoldDB" id="A0A9X2WFP7"/>
<keyword evidence="2" id="KW-1185">Reference proteome</keyword>
<evidence type="ECO:0000313" key="1">
    <source>
        <dbReference type="EMBL" id="MCT7359572.1"/>
    </source>
</evidence>
<comment type="caution">
    <text evidence="1">The sequence shown here is derived from an EMBL/GenBank/DDBJ whole genome shotgun (WGS) entry which is preliminary data.</text>
</comment>
<reference evidence="1" key="1">
    <citation type="journal article" date="2022" name="Front. Microbiol.">
        <title>Genome-based taxonomic rearrangement of Oceanobacter-related bacteria including the description of Thalassolituus hydrocarbonoclasticus sp. nov. and Thalassolituus pacificus sp. nov. and emended description of the genus Thalassolituus.</title>
        <authorList>
            <person name="Dong C."/>
            <person name="Wei L."/>
            <person name="Wang J."/>
            <person name="Lai Q."/>
            <person name="Huang Z."/>
            <person name="Shao Z."/>
        </authorList>
    </citation>
    <scope>NUCLEOTIDE SEQUENCE</scope>
    <source>
        <strain evidence="1">59MF3M-4</strain>
    </source>
</reference>
<evidence type="ECO:0000313" key="2">
    <source>
        <dbReference type="Proteomes" id="UP001147830"/>
    </source>
</evidence>
<name>A0A9X2WFP7_9GAMM</name>
<gene>
    <name evidence="1" type="ORF">NYR02_11100</name>
</gene>
<proteinExistence type="predicted"/>
<dbReference type="Proteomes" id="UP001147830">
    <property type="component" value="Unassembled WGS sequence"/>
</dbReference>
<accession>A0A9X2WFP7</accession>
<organism evidence="1 2">
    <name type="scientific">Thalassolituus pacificus</name>
    <dbReference type="NCBI Taxonomy" id="2975440"/>
    <lineage>
        <taxon>Bacteria</taxon>
        <taxon>Pseudomonadati</taxon>
        <taxon>Pseudomonadota</taxon>
        <taxon>Gammaproteobacteria</taxon>
        <taxon>Oceanospirillales</taxon>
        <taxon>Oceanospirillaceae</taxon>
        <taxon>Thalassolituus</taxon>
    </lineage>
</organism>